<dbReference type="Proteomes" id="UP001444661">
    <property type="component" value="Unassembled WGS sequence"/>
</dbReference>
<feature type="transmembrane region" description="Helical" evidence="2">
    <location>
        <begin position="6"/>
        <end position="26"/>
    </location>
</feature>
<sequence>MSLRPEAIIAIVGIFVAVPSAFTILWKLGQYMRAQAQATDQHPRTPPSSTVSDPVVVDHSMPTEETASVQDSVRAMEEGIGQSTANQKS</sequence>
<organism evidence="3 4">
    <name type="scientific">Apiospora rasikravindrae</name>
    <dbReference type="NCBI Taxonomy" id="990691"/>
    <lineage>
        <taxon>Eukaryota</taxon>
        <taxon>Fungi</taxon>
        <taxon>Dikarya</taxon>
        <taxon>Ascomycota</taxon>
        <taxon>Pezizomycotina</taxon>
        <taxon>Sordariomycetes</taxon>
        <taxon>Xylariomycetidae</taxon>
        <taxon>Amphisphaeriales</taxon>
        <taxon>Apiosporaceae</taxon>
        <taxon>Apiospora</taxon>
    </lineage>
</organism>
<name>A0ABR1TEE9_9PEZI</name>
<proteinExistence type="predicted"/>
<feature type="region of interest" description="Disordered" evidence="1">
    <location>
        <begin position="35"/>
        <end position="72"/>
    </location>
</feature>
<protein>
    <submittedName>
        <fullName evidence="3">Uncharacterized protein</fullName>
    </submittedName>
</protein>
<feature type="compositionally biased region" description="Low complexity" evidence="1">
    <location>
        <begin position="47"/>
        <end position="58"/>
    </location>
</feature>
<evidence type="ECO:0000313" key="3">
    <source>
        <dbReference type="EMBL" id="KAK8044058.1"/>
    </source>
</evidence>
<reference evidence="3 4" key="1">
    <citation type="submission" date="2023-01" db="EMBL/GenBank/DDBJ databases">
        <title>Analysis of 21 Apiospora genomes using comparative genomics revels a genus with tremendous synthesis potential of carbohydrate active enzymes and secondary metabolites.</title>
        <authorList>
            <person name="Sorensen T."/>
        </authorList>
    </citation>
    <scope>NUCLEOTIDE SEQUENCE [LARGE SCALE GENOMIC DNA]</scope>
    <source>
        <strain evidence="3 4">CBS 33761</strain>
    </source>
</reference>
<keyword evidence="2" id="KW-0812">Transmembrane</keyword>
<keyword evidence="2" id="KW-0472">Membrane</keyword>
<evidence type="ECO:0000256" key="2">
    <source>
        <dbReference type="SAM" id="Phobius"/>
    </source>
</evidence>
<gene>
    <name evidence="3" type="ORF">PG993_004082</name>
</gene>
<keyword evidence="2" id="KW-1133">Transmembrane helix</keyword>
<evidence type="ECO:0000313" key="4">
    <source>
        <dbReference type="Proteomes" id="UP001444661"/>
    </source>
</evidence>
<comment type="caution">
    <text evidence="3">The sequence shown here is derived from an EMBL/GenBank/DDBJ whole genome shotgun (WGS) entry which is preliminary data.</text>
</comment>
<accession>A0ABR1TEE9</accession>
<keyword evidence="4" id="KW-1185">Reference proteome</keyword>
<evidence type="ECO:0000256" key="1">
    <source>
        <dbReference type="SAM" id="MobiDB-lite"/>
    </source>
</evidence>
<dbReference type="EMBL" id="JAQQWK010000003">
    <property type="protein sequence ID" value="KAK8044058.1"/>
    <property type="molecule type" value="Genomic_DNA"/>
</dbReference>